<evidence type="ECO:0000313" key="3">
    <source>
        <dbReference type="EMBL" id="KOS06362.1"/>
    </source>
</evidence>
<evidence type="ECO:0000313" key="4">
    <source>
        <dbReference type="Proteomes" id="UP000037755"/>
    </source>
</evidence>
<dbReference type="InterPro" id="IPR004629">
    <property type="entry name" value="WecG_TagA_CpsF"/>
</dbReference>
<proteinExistence type="predicted"/>
<keyword evidence="2 3" id="KW-0808">Transferase</keyword>
<organism evidence="3 4">
    <name type="scientific">Flavobacterium akiainvivens</name>
    <dbReference type="NCBI Taxonomy" id="1202724"/>
    <lineage>
        <taxon>Bacteria</taxon>
        <taxon>Pseudomonadati</taxon>
        <taxon>Bacteroidota</taxon>
        <taxon>Flavobacteriia</taxon>
        <taxon>Flavobacteriales</taxon>
        <taxon>Flavobacteriaceae</taxon>
        <taxon>Flavobacterium</taxon>
    </lineage>
</organism>
<dbReference type="Pfam" id="PF03808">
    <property type="entry name" value="Glyco_tran_WecG"/>
    <property type="match status" value="1"/>
</dbReference>
<reference evidence="3 4" key="1">
    <citation type="submission" date="2015-08" db="EMBL/GenBank/DDBJ databases">
        <title>Whole genome sequence of Flavobacterium akiainvivens IK-1T, from decaying Wikstroemia oahuensis, an endemic Hawaiian shrub.</title>
        <authorList>
            <person name="Wan X."/>
            <person name="Hou S."/>
            <person name="Saito J."/>
            <person name="Donachie S."/>
        </authorList>
    </citation>
    <scope>NUCLEOTIDE SEQUENCE [LARGE SCALE GENOMIC DNA]</scope>
    <source>
        <strain evidence="3 4">IK-1</strain>
    </source>
</reference>
<dbReference type="PANTHER" id="PTHR34136">
    <property type="match status" value="1"/>
</dbReference>
<evidence type="ECO:0000256" key="1">
    <source>
        <dbReference type="ARBA" id="ARBA00022676"/>
    </source>
</evidence>
<evidence type="ECO:0000256" key="2">
    <source>
        <dbReference type="ARBA" id="ARBA00022679"/>
    </source>
</evidence>
<accession>A0A0M9VI87</accession>
<keyword evidence="1" id="KW-0328">Glycosyltransferase</keyword>
<name>A0A0M9VI87_9FLAO</name>
<keyword evidence="4" id="KW-1185">Reference proteome</keyword>
<gene>
    <name evidence="3" type="ORF">AM493_10225</name>
</gene>
<dbReference type="OrthoDB" id="9771846at2"/>
<dbReference type="STRING" id="1202724.AM493_10225"/>
<dbReference type="PATRIC" id="fig|1202724.3.peg.2122"/>
<dbReference type="CDD" id="cd06533">
    <property type="entry name" value="Glyco_transf_WecG_TagA"/>
    <property type="match status" value="1"/>
</dbReference>
<dbReference type="PANTHER" id="PTHR34136:SF1">
    <property type="entry name" value="UDP-N-ACETYL-D-MANNOSAMINURONIC ACID TRANSFERASE"/>
    <property type="match status" value="1"/>
</dbReference>
<dbReference type="AlphaFoldDB" id="A0A0M9VI87"/>
<comment type="caution">
    <text evidence="3">The sequence shown here is derived from an EMBL/GenBank/DDBJ whole genome shotgun (WGS) entry which is preliminary data.</text>
</comment>
<dbReference type="EMBL" id="LIYD01000005">
    <property type="protein sequence ID" value="KOS06362.1"/>
    <property type="molecule type" value="Genomic_DNA"/>
</dbReference>
<protein>
    <submittedName>
        <fullName evidence="3">Glycosyl transferase</fullName>
    </submittedName>
</protein>
<dbReference type="GO" id="GO:0016758">
    <property type="term" value="F:hexosyltransferase activity"/>
    <property type="evidence" value="ECO:0007669"/>
    <property type="project" value="TreeGrafter"/>
</dbReference>
<dbReference type="Proteomes" id="UP000037755">
    <property type="component" value="Unassembled WGS sequence"/>
</dbReference>
<sequence>MDIKILNTDIKSIKLNDLLKDLKQGVVFTPNVDHLVKLQKDKEFYDCYAKADWIICDSKIVGVAGKILGTPFAEVIPGSSLLPAFYNFHKDNEEIKIFLLGAAEGVAKKAMQNINSKVGRLMVVEAHSPSFGFEKNEIECEKIVHMIKQSGANVLVVGVGAPKQEKWIIKYKNMLSGVDLILALGATIDFEAGNIKRAPRIFQVLYLEWLFRLFKEPKRLWKRYLVDDLPFVLFILKQKFKSYKDPFKSKL</sequence>
<dbReference type="RefSeq" id="WP_054407869.1">
    <property type="nucleotide sequence ID" value="NZ_FOYA01000001.1"/>
</dbReference>
<dbReference type="NCBIfam" id="TIGR00696">
    <property type="entry name" value="wecG_tagA_cpsF"/>
    <property type="match status" value="1"/>
</dbReference>